<dbReference type="SUPFAM" id="SSF57667">
    <property type="entry name" value="beta-beta-alpha zinc fingers"/>
    <property type="match status" value="1"/>
</dbReference>
<dbReference type="STRING" id="131310.A0A0N4ZKP8"/>
<dbReference type="SMART" id="SM00355">
    <property type="entry name" value="ZnF_C2H2"/>
    <property type="match status" value="3"/>
</dbReference>
<dbReference type="Gene3D" id="3.30.160.60">
    <property type="entry name" value="Classic Zinc Finger"/>
    <property type="match status" value="1"/>
</dbReference>
<evidence type="ECO:0000313" key="3">
    <source>
        <dbReference type="Proteomes" id="UP000038045"/>
    </source>
</evidence>
<dbReference type="GO" id="GO:0045944">
    <property type="term" value="P:positive regulation of transcription by RNA polymerase II"/>
    <property type="evidence" value="ECO:0007669"/>
    <property type="project" value="InterPro"/>
</dbReference>
<dbReference type="PANTHER" id="PTHR46664:SF1">
    <property type="entry name" value="ATM INTERACTOR"/>
    <property type="match status" value="1"/>
</dbReference>
<keyword evidence="1" id="KW-0862">Zinc</keyword>
<evidence type="ECO:0000259" key="2">
    <source>
        <dbReference type="PROSITE" id="PS50157"/>
    </source>
</evidence>
<keyword evidence="3" id="KW-1185">Reference proteome</keyword>
<dbReference type="InterPro" id="IPR055303">
    <property type="entry name" value="ATMIN"/>
</dbReference>
<dbReference type="InterPro" id="IPR036236">
    <property type="entry name" value="Znf_C2H2_sf"/>
</dbReference>
<evidence type="ECO:0000256" key="1">
    <source>
        <dbReference type="PROSITE-ProRule" id="PRU00042"/>
    </source>
</evidence>
<dbReference type="InterPro" id="IPR013087">
    <property type="entry name" value="Znf_C2H2_type"/>
</dbReference>
<dbReference type="GO" id="GO:0008270">
    <property type="term" value="F:zinc ion binding"/>
    <property type="evidence" value="ECO:0007669"/>
    <property type="project" value="UniProtKB-KW"/>
</dbReference>
<dbReference type="PROSITE" id="PS00028">
    <property type="entry name" value="ZINC_FINGER_C2H2_1"/>
    <property type="match status" value="1"/>
</dbReference>
<evidence type="ECO:0000313" key="4">
    <source>
        <dbReference type="WBParaSite" id="PTRK_0000868200.1"/>
    </source>
</evidence>
<sequence>MAMKNGDTFYKSFSTSICFCCNKHFSNSGACHLHLLKTHKIQCTSASDKKLQNRHTTEEIIIEKKNILFGCDFNGCQKIFKSNKLLKQHIGKVHLEKKFICEACNKGFGLERDMKYHIKNLCILYRKYRLKTTDTGVNTSTYYIIKNDNPTMSCSETQTEENINIKNFLPDCCTQSSGCQTIEDWEKIMNNLNEEEFDLRNDIELDVTFNNLVTYVDACLQTDEVTDSFINFMCDEGTQTYDVDTKYTSTQT</sequence>
<accession>A0A0N4ZKP8</accession>
<name>A0A0N4ZKP8_PARTI</name>
<keyword evidence="1" id="KW-0863">Zinc-finger</keyword>
<dbReference type="GO" id="GO:0000976">
    <property type="term" value="F:transcription cis-regulatory region binding"/>
    <property type="evidence" value="ECO:0007669"/>
    <property type="project" value="InterPro"/>
</dbReference>
<dbReference type="GO" id="GO:0000981">
    <property type="term" value="F:DNA-binding transcription factor activity, RNA polymerase II-specific"/>
    <property type="evidence" value="ECO:0007669"/>
    <property type="project" value="TreeGrafter"/>
</dbReference>
<dbReference type="AlphaFoldDB" id="A0A0N4ZKP8"/>
<dbReference type="PANTHER" id="PTHR46664">
    <property type="entry name" value="ATM INTERACTOR"/>
    <property type="match status" value="1"/>
</dbReference>
<proteinExistence type="predicted"/>
<protein>
    <submittedName>
        <fullName evidence="4">C2H2-type domain-containing protein</fullName>
    </submittedName>
</protein>
<dbReference type="GO" id="GO:0005634">
    <property type="term" value="C:nucleus"/>
    <property type="evidence" value="ECO:0007669"/>
    <property type="project" value="TreeGrafter"/>
</dbReference>
<reference evidence="4" key="1">
    <citation type="submission" date="2017-02" db="UniProtKB">
        <authorList>
            <consortium name="WormBaseParasite"/>
        </authorList>
    </citation>
    <scope>IDENTIFICATION</scope>
</reference>
<dbReference type="Proteomes" id="UP000038045">
    <property type="component" value="Unplaced"/>
</dbReference>
<feature type="domain" description="C2H2-type" evidence="2">
    <location>
        <begin position="69"/>
        <end position="99"/>
    </location>
</feature>
<keyword evidence="1" id="KW-0479">Metal-binding</keyword>
<organism evidence="3 4">
    <name type="scientific">Parastrongyloides trichosuri</name>
    <name type="common">Possum-specific nematode worm</name>
    <dbReference type="NCBI Taxonomy" id="131310"/>
    <lineage>
        <taxon>Eukaryota</taxon>
        <taxon>Metazoa</taxon>
        <taxon>Ecdysozoa</taxon>
        <taxon>Nematoda</taxon>
        <taxon>Chromadorea</taxon>
        <taxon>Rhabditida</taxon>
        <taxon>Tylenchina</taxon>
        <taxon>Panagrolaimomorpha</taxon>
        <taxon>Strongyloidoidea</taxon>
        <taxon>Strongyloididae</taxon>
        <taxon>Parastrongyloides</taxon>
    </lineage>
</organism>
<dbReference type="WBParaSite" id="PTRK_0000868200.1">
    <property type="protein sequence ID" value="PTRK_0000868200.1"/>
    <property type="gene ID" value="PTRK_0000868200"/>
</dbReference>
<dbReference type="PROSITE" id="PS50157">
    <property type="entry name" value="ZINC_FINGER_C2H2_2"/>
    <property type="match status" value="1"/>
</dbReference>